<dbReference type="KEGG" id="vg:5142443"/>
<organismHost>
    <name type="scientific">Haloarcula hispanica</name>
    <dbReference type="NCBI Taxonomy" id="51589"/>
</organismHost>
<proteinExistence type="predicted"/>
<dbReference type="GeneID" id="5142443"/>
<accession>Q25BE9</accession>
<name>Q25BE9_HIS2V</name>
<keyword evidence="2" id="KW-1185">Reference proteome</keyword>
<protein>
    <submittedName>
        <fullName evidence="1">Uncharacterized protein</fullName>
    </submittedName>
</protein>
<evidence type="ECO:0000313" key="2">
    <source>
        <dbReference type="Proteomes" id="UP000002259"/>
    </source>
</evidence>
<evidence type="ECO:0000313" key="1">
    <source>
        <dbReference type="EMBL" id="AAQ13774.1"/>
    </source>
</evidence>
<dbReference type="Proteomes" id="UP000002259">
    <property type="component" value="Segment"/>
</dbReference>
<organism evidence="1 2">
    <name type="scientific">His 2 virus</name>
    <name type="common">His2V</name>
    <name type="synonym">Haloarcula hispanica virus 2</name>
    <dbReference type="NCBI Taxonomy" id="128710"/>
    <lineage>
        <taxon>Viruses</taxon>
        <taxon>Monodnaviria</taxon>
        <taxon>Trapavirae</taxon>
        <taxon>Saleviricota</taxon>
        <taxon>Huolimaviricetes</taxon>
        <taxon>Haloruvirales</taxon>
        <taxon>Pleolipoviridae</taxon>
        <taxon>Gammapleolipovirus</taxon>
        <taxon>Gammapleolipovirus australiense</taxon>
        <taxon>Gammapleolipovirus His2</taxon>
    </lineage>
</organism>
<reference evidence="1 2" key="1">
    <citation type="journal article" date="2006" name="Virology">
        <title>His1 and His2 are distantly related, spindle-shaped haloviruses belonging to the novel virus group, Salterprovirus.</title>
        <authorList>
            <person name="Bath C."/>
            <person name="Cukalac T."/>
            <person name="Porter K."/>
            <person name="Dyall-Smith M.L."/>
        </authorList>
    </citation>
    <scope>NUCLEOTIDE SEQUENCE</scope>
</reference>
<dbReference type="RefSeq" id="YP_529641.1">
    <property type="nucleotide sequence ID" value="NC_007918.1"/>
</dbReference>
<sequence length="26" mass="2833">MKKVTILILKASLAPLYMATCLKNPA</sequence>
<dbReference type="EMBL" id="AF191797">
    <property type="protein sequence ID" value="AAQ13774.1"/>
    <property type="molecule type" value="Genomic_DNA"/>
</dbReference>